<keyword evidence="2" id="KW-0962">Peroxisome biogenesis</keyword>
<dbReference type="GO" id="GO:0005778">
    <property type="term" value="C:peroxisomal membrane"/>
    <property type="evidence" value="ECO:0007669"/>
    <property type="project" value="UniProtKB-SubCell"/>
</dbReference>
<keyword evidence="2" id="KW-0576">Peroxisome</keyword>
<dbReference type="InterPro" id="IPR013919">
    <property type="entry name" value="Pex16"/>
</dbReference>
<evidence type="ECO:0000313" key="4">
    <source>
        <dbReference type="EMBL" id="CAH7688251.1"/>
    </source>
</evidence>
<sequence length="415" mass="46819">NYLMTSYQEFLLSNATRIASIESTLRSLTWFLPGRFKDAELASEALYASLNLLSVYHDRIITKATSRLPASVKPPLTSHGRYTTAWSSVSTKYNVLSHALVVISHTELLIEMCARRKLGSRKRWRVVIFLECVKAILRLQLVNLTGRMLVNPPLPHRAIDPSTLENTIETTGHDTPESLHGISGQASESKKILSAQSFPLSESSGSLKSPSSASNLTWTGKRTGISHPSIASFRMSESEREGLLGRSGESAKSLVNQYLARKALTVEEVLKPLELVRKLQNNRDKLAELIWILRPVIYVIAISRCGRSNFLSFFCSLSIEYLSFSLRQSSLEEPRKIFKSPRRATFQNFVSELERNESNQRRKAFWTYLLKGPLWIMFTRPKLLKVSKSLSGKPLLNLLSMIIQDYTPLIGMSNL</sequence>
<evidence type="ECO:0000313" key="5">
    <source>
        <dbReference type="Proteomes" id="UP001153365"/>
    </source>
</evidence>
<evidence type="ECO:0000256" key="2">
    <source>
        <dbReference type="RuleBase" id="RU365003"/>
    </source>
</evidence>
<keyword evidence="5" id="KW-1185">Reference proteome</keyword>
<dbReference type="EMBL" id="CALTRL010005964">
    <property type="protein sequence ID" value="CAH7688251.1"/>
    <property type="molecule type" value="Genomic_DNA"/>
</dbReference>
<comment type="caution">
    <text evidence="4">The sequence shown here is derived from an EMBL/GenBank/DDBJ whole genome shotgun (WGS) entry which is preliminary data.</text>
</comment>
<protein>
    <recommendedName>
        <fullName evidence="2">Peroxisomal membrane protein PEX16</fullName>
    </recommendedName>
</protein>
<proteinExistence type="inferred from homology"/>
<gene>
    <name evidence="4" type="ORF">PPACK8108_LOCUS23187</name>
</gene>
<organism evidence="4 5">
    <name type="scientific">Phakopsora pachyrhizi</name>
    <name type="common">Asian soybean rust disease fungus</name>
    <dbReference type="NCBI Taxonomy" id="170000"/>
    <lineage>
        <taxon>Eukaryota</taxon>
        <taxon>Fungi</taxon>
        <taxon>Dikarya</taxon>
        <taxon>Basidiomycota</taxon>
        <taxon>Pucciniomycotina</taxon>
        <taxon>Pucciniomycetes</taxon>
        <taxon>Pucciniales</taxon>
        <taxon>Phakopsoraceae</taxon>
        <taxon>Phakopsora</taxon>
    </lineage>
</organism>
<reference evidence="4" key="1">
    <citation type="submission" date="2022-06" db="EMBL/GenBank/DDBJ databases">
        <authorList>
            <consortium name="SYNGENTA / RWTH Aachen University"/>
        </authorList>
    </citation>
    <scope>NUCLEOTIDE SEQUENCE</scope>
</reference>
<feature type="non-terminal residue" evidence="4">
    <location>
        <position position="1"/>
    </location>
</feature>
<name>A0AAV0BQD2_PHAPC</name>
<dbReference type="Proteomes" id="UP001153365">
    <property type="component" value="Unassembled WGS sequence"/>
</dbReference>
<dbReference type="Pfam" id="PF08610">
    <property type="entry name" value="Pex16"/>
    <property type="match status" value="1"/>
</dbReference>
<evidence type="ECO:0000256" key="3">
    <source>
        <dbReference type="SAM" id="MobiDB-lite"/>
    </source>
</evidence>
<feature type="region of interest" description="Disordered" evidence="3">
    <location>
        <begin position="200"/>
        <end position="220"/>
    </location>
</feature>
<dbReference type="GO" id="GO:0007031">
    <property type="term" value="P:peroxisome organization"/>
    <property type="evidence" value="ECO:0007669"/>
    <property type="project" value="UniProtKB-KW"/>
</dbReference>
<dbReference type="AlphaFoldDB" id="A0AAV0BQD2"/>
<dbReference type="PANTHER" id="PTHR13299:SF0">
    <property type="entry name" value="PEROXISOMAL MEMBRANE PROTEIN PEX16"/>
    <property type="match status" value="1"/>
</dbReference>
<feature type="compositionally biased region" description="Low complexity" evidence="3">
    <location>
        <begin position="200"/>
        <end position="214"/>
    </location>
</feature>
<evidence type="ECO:0000256" key="1">
    <source>
        <dbReference type="ARBA" id="ARBA00009505"/>
    </source>
</evidence>
<dbReference type="PANTHER" id="PTHR13299">
    <property type="entry name" value="PEROXISOMAL MEMBRANE PROTEIN PEX16"/>
    <property type="match status" value="1"/>
</dbReference>
<accession>A0AAV0BQD2</accession>
<comment type="similarity">
    <text evidence="1 2">Belongs to the peroxin-16 family.</text>
</comment>
<comment type="subcellular location">
    <subcellularLocation>
        <location evidence="2">Peroxisome membrane</location>
    </subcellularLocation>
</comment>